<reference evidence="1 2" key="1">
    <citation type="journal article" date="2018" name="J. Allergy Clin. Immunol.">
        <title>High-quality assembly of Dermatophagoides pteronyssinus genome and transcriptome reveals a wide range of novel allergens.</title>
        <authorList>
            <person name="Liu X.Y."/>
            <person name="Yang K.Y."/>
            <person name="Wang M.Q."/>
            <person name="Kwok J.S."/>
            <person name="Zeng X."/>
            <person name="Yang Z."/>
            <person name="Xiao X.J."/>
            <person name="Lau C.P."/>
            <person name="Li Y."/>
            <person name="Huang Z.M."/>
            <person name="Ba J.G."/>
            <person name="Yim A.K."/>
            <person name="Ouyang C.Y."/>
            <person name="Ngai S.M."/>
            <person name="Chan T.F."/>
            <person name="Leung E.L."/>
            <person name="Liu L."/>
            <person name="Liu Z.G."/>
            <person name="Tsui S.K."/>
        </authorList>
    </citation>
    <scope>NUCLEOTIDE SEQUENCE [LARGE SCALE GENOMIC DNA]</scope>
    <source>
        <strain evidence="1">Derp</strain>
    </source>
</reference>
<organism evidence="1 2">
    <name type="scientific">Dermatophagoides pteronyssinus</name>
    <name type="common">European house dust mite</name>
    <dbReference type="NCBI Taxonomy" id="6956"/>
    <lineage>
        <taxon>Eukaryota</taxon>
        <taxon>Metazoa</taxon>
        <taxon>Ecdysozoa</taxon>
        <taxon>Arthropoda</taxon>
        <taxon>Chelicerata</taxon>
        <taxon>Arachnida</taxon>
        <taxon>Acari</taxon>
        <taxon>Acariformes</taxon>
        <taxon>Sarcoptiformes</taxon>
        <taxon>Astigmata</taxon>
        <taxon>Psoroptidia</taxon>
        <taxon>Analgoidea</taxon>
        <taxon>Pyroglyphidae</taxon>
        <taxon>Dermatophagoidinae</taxon>
        <taxon>Dermatophagoides</taxon>
    </lineage>
</organism>
<name>A0ABQ8JUW3_DERPT</name>
<proteinExistence type="predicted"/>
<protein>
    <submittedName>
        <fullName evidence="1">Uncharacterized protein</fullName>
    </submittedName>
</protein>
<sequence length="74" mass="8648">MFVCHKHNITKTINQSINYGNTNVRKEKKRKNNNPVSTATFLNFAKLKCKKQIFTFSEEENSIDIFINKQNIAI</sequence>
<accession>A0ABQ8JUW3</accession>
<comment type="caution">
    <text evidence="1">The sequence shown here is derived from an EMBL/GenBank/DDBJ whole genome shotgun (WGS) entry which is preliminary data.</text>
</comment>
<evidence type="ECO:0000313" key="2">
    <source>
        <dbReference type="Proteomes" id="UP000887458"/>
    </source>
</evidence>
<dbReference type="Proteomes" id="UP000887458">
    <property type="component" value="Unassembled WGS sequence"/>
</dbReference>
<dbReference type="EMBL" id="NJHN03000012">
    <property type="protein sequence ID" value="KAH9426027.1"/>
    <property type="molecule type" value="Genomic_DNA"/>
</dbReference>
<evidence type="ECO:0000313" key="1">
    <source>
        <dbReference type="EMBL" id="KAH9426027.1"/>
    </source>
</evidence>
<gene>
    <name evidence="1" type="ORF">DERP_006967</name>
</gene>
<keyword evidence="2" id="KW-1185">Reference proteome</keyword>
<reference evidence="1 2" key="2">
    <citation type="journal article" date="2022" name="Mol. Biol. Evol.">
        <title>Comparative Genomics Reveals Insights into the Divergent Evolution of Astigmatic Mites and Household Pest Adaptations.</title>
        <authorList>
            <person name="Xiong Q."/>
            <person name="Wan A.T."/>
            <person name="Liu X."/>
            <person name="Fung C.S."/>
            <person name="Xiao X."/>
            <person name="Malainual N."/>
            <person name="Hou J."/>
            <person name="Wang L."/>
            <person name="Wang M."/>
            <person name="Yang K.Y."/>
            <person name="Cui Y."/>
            <person name="Leung E.L."/>
            <person name="Nong W."/>
            <person name="Shin S.K."/>
            <person name="Au S.W."/>
            <person name="Jeong K.Y."/>
            <person name="Chew F.T."/>
            <person name="Hui J.H."/>
            <person name="Leung T.F."/>
            <person name="Tungtrongchitr A."/>
            <person name="Zhong N."/>
            <person name="Liu Z."/>
            <person name="Tsui S.K."/>
        </authorList>
    </citation>
    <scope>NUCLEOTIDE SEQUENCE [LARGE SCALE GENOMIC DNA]</scope>
    <source>
        <strain evidence="1">Derp</strain>
    </source>
</reference>